<evidence type="ECO:0000313" key="4">
    <source>
        <dbReference type="EMBL" id="SVC81875.1"/>
    </source>
</evidence>
<dbReference type="GO" id="GO:0005829">
    <property type="term" value="C:cytosol"/>
    <property type="evidence" value="ECO:0007669"/>
    <property type="project" value="TreeGrafter"/>
</dbReference>
<evidence type="ECO:0000256" key="3">
    <source>
        <dbReference type="ARBA" id="ARBA00022679"/>
    </source>
</evidence>
<dbReference type="PANTHER" id="PTHR31760">
    <property type="entry name" value="S-ADENOSYL-L-METHIONINE-DEPENDENT METHYLTRANSFERASES SUPERFAMILY PROTEIN"/>
    <property type="match status" value="1"/>
</dbReference>
<feature type="non-terminal residue" evidence="4">
    <location>
        <position position="110"/>
    </location>
</feature>
<keyword evidence="1" id="KW-0963">Cytoplasm</keyword>
<reference evidence="4" key="1">
    <citation type="submission" date="2018-05" db="EMBL/GenBank/DDBJ databases">
        <authorList>
            <person name="Lanie J.A."/>
            <person name="Ng W.-L."/>
            <person name="Kazmierczak K.M."/>
            <person name="Andrzejewski T.M."/>
            <person name="Davidsen T.M."/>
            <person name="Wayne K.J."/>
            <person name="Tettelin H."/>
            <person name="Glass J.I."/>
            <person name="Rusch D."/>
            <person name="Podicherti R."/>
            <person name="Tsui H.-C.T."/>
            <person name="Winkler M.E."/>
        </authorList>
    </citation>
    <scope>NUCLEOTIDE SEQUENCE</scope>
</reference>
<accession>A0A382QAF2</accession>
<sequence length="110" mass="12567">MLMEKTPKIFLNKKESERLSIFSAMIFDASKKFNLTGLKSREAIHEILVMESVMAFNFYRPIKNKFWSKKIVDIGAGAGIPSIPLKILNNNIKLTLIESNAKKSNFIEFV</sequence>
<dbReference type="EMBL" id="UINC01112729">
    <property type="protein sequence ID" value="SVC81875.1"/>
    <property type="molecule type" value="Genomic_DNA"/>
</dbReference>
<evidence type="ECO:0000256" key="1">
    <source>
        <dbReference type="ARBA" id="ARBA00022490"/>
    </source>
</evidence>
<keyword evidence="3" id="KW-0808">Transferase</keyword>
<dbReference type="GO" id="GO:0070043">
    <property type="term" value="F:rRNA (guanine-N7-)-methyltransferase activity"/>
    <property type="evidence" value="ECO:0007669"/>
    <property type="project" value="TreeGrafter"/>
</dbReference>
<dbReference type="Pfam" id="PF02527">
    <property type="entry name" value="GidB"/>
    <property type="match status" value="1"/>
</dbReference>
<evidence type="ECO:0008006" key="5">
    <source>
        <dbReference type="Google" id="ProtNLM"/>
    </source>
</evidence>
<gene>
    <name evidence="4" type="ORF">METZ01_LOCUS334729</name>
</gene>
<dbReference type="InterPro" id="IPR003682">
    <property type="entry name" value="rRNA_ssu_MeTfrase_G"/>
</dbReference>
<dbReference type="SUPFAM" id="SSF53335">
    <property type="entry name" value="S-adenosyl-L-methionine-dependent methyltransferases"/>
    <property type="match status" value="1"/>
</dbReference>
<dbReference type="InterPro" id="IPR029063">
    <property type="entry name" value="SAM-dependent_MTases_sf"/>
</dbReference>
<protein>
    <recommendedName>
        <fullName evidence="5">Glucose-inhibited division protein B</fullName>
    </recommendedName>
</protein>
<keyword evidence="2" id="KW-0698">rRNA processing</keyword>
<dbReference type="AlphaFoldDB" id="A0A382QAF2"/>
<organism evidence="4">
    <name type="scientific">marine metagenome</name>
    <dbReference type="NCBI Taxonomy" id="408172"/>
    <lineage>
        <taxon>unclassified sequences</taxon>
        <taxon>metagenomes</taxon>
        <taxon>ecological metagenomes</taxon>
    </lineage>
</organism>
<dbReference type="PANTHER" id="PTHR31760:SF0">
    <property type="entry name" value="S-ADENOSYL-L-METHIONINE-DEPENDENT METHYLTRANSFERASES SUPERFAMILY PROTEIN"/>
    <property type="match status" value="1"/>
</dbReference>
<proteinExistence type="predicted"/>
<dbReference type="Gene3D" id="3.40.50.150">
    <property type="entry name" value="Vaccinia Virus protein VP39"/>
    <property type="match status" value="1"/>
</dbReference>
<name>A0A382QAF2_9ZZZZ</name>
<evidence type="ECO:0000256" key="2">
    <source>
        <dbReference type="ARBA" id="ARBA00022552"/>
    </source>
</evidence>